<proteinExistence type="predicted"/>
<evidence type="ECO:0000256" key="1">
    <source>
        <dbReference type="SAM" id="MobiDB-lite"/>
    </source>
</evidence>
<reference evidence="2" key="1">
    <citation type="submission" date="2010-10" db="EMBL/GenBank/DDBJ databases">
        <authorList>
            <consortium name="US DOE Joint Genome Institute (JGI-PGF)"/>
            <person name="Lucas S."/>
            <person name="Copeland A."/>
            <person name="Lapidus A."/>
            <person name="Bruce D."/>
            <person name="Goodwin L."/>
            <person name="Pitluck S."/>
            <person name="Kyrpides N."/>
            <person name="Mavromatis K."/>
            <person name="Detter J.C."/>
            <person name="Han C."/>
            <person name="Land M."/>
            <person name="Hauser L."/>
            <person name="Markowitz V."/>
            <person name="Cheng J.-F."/>
            <person name="Hugenholtz P."/>
            <person name="Woyke T."/>
            <person name="Wu D."/>
            <person name="Pukall R."/>
            <person name="Wahrenburg C."/>
            <person name="Brambilla E."/>
            <person name="Klenk H.-P."/>
            <person name="Eisen J.A."/>
        </authorList>
    </citation>
    <scope>NUCLEOTIDE SEQUENCE [LARGE SCALE GENOMIC DNA]</scope>
    <source>
        <strain evidence="2">DSM 13965</strain>
    </source>
</reference>
<evidence type="ECO:0000313" key="2">
    <source>
        <dbReference type="EMBL" id="EKP94062.1"/>
    </source>
</evidence>
<organism evidence="2 3">
    <name type="scientific">Thermaerobacter subterraneus DSM 13965</name>
    <dbReference type="NCBI Taxonomy" id="867903"/>
    <lineage>
        <taxon>Bacteria</taxon>
        <taxon>Bacillati</taxon>
        <taxon>Bacillota</taxon>
        <taxon>Clostridia</taxon>
        <taxon>Eubacteriales</taxon>
        <taxon>Clostridiales Family XVII. Incertae Sedis</taxon>
        <taxon>Thermaerobacter</taxon>
    </lineage>
</organism>
<evidence type="ECO:0000313" key="3">
    <source>
        <dbReference type="Proteomes" id="UP000005710"/>
    </source>
</evidence>
<gene>
    <name evidence="2" type="ORF">ThesuDRAFT_01786</name>
</gene>
<keyword evidence="3" id="KW-1185">Reference proteome</keyword>
<dbReference type="Proteomes" id="UP000005710">
    <property type="component" value="Unassembled WGS sequence"/>
</dbReference>
<comment type="caution">
    <text evidence="2">The sequence shown here is derived from an EMBL/GenBank/DDBJ whole genome shotgun (WGS) entry which is preliminary data.</text>
</comment>
<reference evidence="2" key="2">
    <citation type="submission" date="2012-10" db="EMBL/GenBank/DDBJ databases">
        <title>Improved high-quality draft of Thermaerobacter subterraneus C21, DSM 13965.</title>
        <authorList>
            <consortium name="DOE Joint Genome Institute"/>
            <person name="Eisen J."/>
            <person name="Huntemann M."/>
            <person name="Wei C.-L."/>
            <person name="Han J."/>
            <person name="Detter J.C."/>
            <person name="Han C."/>
            <person name="Tapia R."/>
            <person name="Chen A."/>
            <person name="Kyrpides N."/>
            <person name="Mavromatis K."/>
            <person name="Markowitz V."/>
            <person name="Szeto E."/>
            <person name="Ivanova N."/>
            <person name="Mikhailova N."/>
            <person name="Ovchinnikova G."/>
            <person name="Pagani I."/>
            <person name="Pati A."/>
            <person name="Goodwin L."/>
            <person name="Nordberg H.P."/>
            <person name="Cantor M.N."/>
            <person name="Hua S.X."/>
            <person name="Woyke T."/>
            <person name="Eisen J."/>
            <person name="Klenk H.-P."/>
        </authorList>
    </citation>
    <scope>NUCLEOTIDE SEQUENCE [LARGE SCALE GENOMIC DNA]</scope>
    <source>
        <strain evidence="2">DSM 13965</strain>
    </source>
</reference>
<accession>K6PMG7</accession>
<protein>
    <submittedName>
        <fullName evidence="2">Uncharacterized protein</fullName>
    </submittedName>
</protein>
<feature type="compositionally biased region" description="Polar residues" evidence="1">
    <location>
        <begin position="1"/>
        <end position="11"/>
    </location>
</feature>
<dbReference type="EMBL" id="AENY02000003">
    <property type="protein sequence ID" value="EKP94062.1"/>
    <property type="molecule type" value="Genomic_DNA"/>
</dbReference>
<sequence>MSRPDSNSPRASRTRTGRPFGSFTPEWPVGWVHPWQRYVELFRRRLPPAPEEAVPGLAAAAGPYRPLCRTRACYYNREWVCQFDRVEPAPVGVMEAAVCPHALFLQEGGPGPKEQLK</sequence>
<feature type="region of interest" description="Disordered" evidence="1">
    <location>
        <begin position="1"/>
        <end position="23"/>
    </location>
</feature>
<dbReference type="HOGENOM" id="CLU_2083784_0_0_9"/>
<dbReference type="AlphaFoldDB" id="K6PMG7"/>
<name>K6PMG7_9FIRM</name>